<feature type="region of interest" description="Disordered" evidence="1">
    <location>
        <begin position="104"/>
        <end position="134"/>
    </location>
</feature>
<dbReference type="AlphaFoldDB" id="A0AAW0BB10"/>
<evidence type="ECO:0000313" key="3">
    <source>
        <dbReference type="Proteomes" id="UP001383192"/>
    </source>
</evidence>
<gene>
    <name evidence="2" type="ORF">VNI00_016686</name>
</gene>
<feature type="compositionally biased region" description="Basic residues" evidence="1">
    <location>
        <begin position="666"/>
        <end position="678"/>
    </location>
</feature>
<evidence type="ECO:0000256" key="1">
    <source>
        <dbReference type="SAM" id="MobiDB-lite"/>
    </source>
</evidence>
<feature type="region of interest" description="Disordered" evidence="1">
    <location>
        <begin position="180"/>
        <end position="250"/>
    </location>
</feature>
<feature type="compositionally biased region" description="Basic and acidic residues" evidence="1">
    <location>
        <begin position="525"/>
        <end position="537"/>
    </location>
</feature>
<feature type="compositionally biased region" description="Low complexity" evidence="1">
    <location>
        <begin position="104"/>
        <end position="117"/>
    </location>
</feature>
<feature type="compositionally biased region" description="Acidic residues" evidence="1">
    <location>
        <begin position="538"/>
        <end position="549"/>
    </location>
</feature>
<proteinExistence type="predicted"/>
<feature type="region of interest" description="Disordered" evidence="1">
    <location>
        <begin position="63"/>
        <end position="83"/>
    </location>
</feature>
<reference evidence="2 3" key="1">
    <citation type="submission" date="2024-01" db="EMBL/GenBank/DDBJ databases">
        <title>A draft genome for a cacao thread blight-causing isolate of Paramarasmius palmivorus.</title>
        <authorList>
            <person name="Baruah I.K."/>
            <person name="Bukari Y."/>
            <person name="Amoako-Attah I."/>
            <person name="Meinhardt L.W."/>
            <person name="Bailey B.A."/>
            <person name="Cohen S.P."/>
        </authorList>
    </citation>
    <scope>NUCLEOTIDE SEQUENCE [LARGE SCALE GENOMIC DNA]</scope>
    <source>
        <strain evidence="2 3">GH-12</strain>
    </source>
</reference>
<organism evidence="2 3">
    <name type="scientific">Paramarasmius palmivorus</name>
    <dbReference type="NCBI Taxonomy" id="297713"/>
    <lineage>
        <taxon>Eukaryota</taxon>
        <taxon>Fungi</taxon>
        <taxon>Dikarya</taxon>
        <taxon>Basidiomycota</taxon>
        <taxon>Agaricomycotina</taxon>
        <taxon>Agaricomycetes</taxon>
        <taxon>Agaricomycetidae</taxon>
        <taxon>Agaricales</taxon>
        <taxon>Marasmiineae</taxon>
        <taxon>Marasmiaceae</taxon>
        <taxon>Paramarasmius</taxon>
    </lineage>
</organism>
<comment type="caution">
    <text evidence="2">The sequence shown here is derived from an EMBL/GenBank/DDBJ whole genome shotgun (WGS) entry which is preliminary data.</text>
</comment>
<dbReference type="Proteomes" id="UP001383192">
    <property type="component" value="Unassembled WGS sequence"/>
</dbReference>
<name>A0AAW0BB10_9AGAR</name>
<protein>
    <submittedName>
        <fullName evidence="2">Uncharacterized protein</fullName>
    </submittedName>
</protein>
<feature type="region of interest" description="Disordered" evidence="1">
    <location>
        <begin position="428"/>
        <end position="549"/>
    </location>
</feature>
<feature type="compositionally biased region" description="Polar residues" evidence="1">
    <location>
        <begin position="514"/>
        <end position="524"/>
    </location>
</feature>
<feature type="compositionally biased region" description="Low complexity" evidence="1">
    <location>
        <begin position="442"/>
        <end position="475"/>
    </location>
</feature>
<accession>A0AAW0BB10</accession>
<keyword evidence="3" id="KW-1185">Reference proteome</keyword>
<evidence type="ECO:0000313" key="2">
    <source>
        <dbReference type="EMBL" id="KAK7023535.1"/>
    </source>
</evidence>
<dbReference type="EMBL" id="JAYKXP010000137">
    <property type="protein sequence ID" value="KAK7023535.1"/>
    <property type="molecule type" value="Genomic_DNA"/>
</dbReference>
<feature type="region of interest" description="Disordered" evidence="1">
    <location>
        <begin position="663"/>
        <end position="716"/>
    </location>
</feature>
<sequence length="716" mass="78228">MIGPGGGTPCQRCSNPFCRWQLCKNSPNPGNVNQLFASCIDCGWFGWQRDIILQQQRILDSMDSNSALDPPHSHSFGHHTRSRSRLQELADVATAALAAQASTAVSHMTLPGSSSSLRPPPSRSRGQGSGSGTITRCPECQQAGNKKCPRNLCAKDCTSGQGYLNWGCRVHLVSAIQSRSSTTVPLDHPSTVTPSSVPPPRPSSSVTPSSVPPPRPSSSISPTLPPAPVHNAITSPSAAPPLPSIPSNITPRPVVHARPLVYFDEERTGSDGEDSQTKEIMLFYWSGPECPNPMEVTVPIQRQSALLSRSMLDRLHIADSLCYYRKGAGFWLQLSQPPNKPITIDLAKNKFIIDGTPVILLKDSSVSDCKGLDQILLGKSPKPPSAASGIFDLEKVDLNTQKPPSARRKTVQDMLSSLEITAINQHLAQASSKENDPPPYSSQPAKPSSSKRPASSSPQSANSSDSSTRNSSIPSVRPPVKKAKAVKSKPSLPSNTVIIIHDSDTDPELDSEIRPSSSRPLTSSKGKERAIQGVKEESTEDDDEDQQEFDEQWDDFDDFEEEEDAIRFLGSGPGKGFPQQYHAVTIVAFFDALENYDGPKTPGWRKAIFDQYFTGYDRYPSSSVAAHQDRWKQVPQDYKDEMIDAGLTAGGRWIRLMRNTREKNQAKRTTRRRLKRHVERSAKRSGLASSPLKRSSGKKRASTALKKEPSSVGSWL</sequence>